<dbReference type="GO" id="GO:0004252">
    <property type="term" value="F:serine-type endopeptidase activity"/>
    <property type="evidence" value="ECO:0007669"/>
    <property type="project" value="InterPro"/>
</dbReference>
<dbReference type="Proteomes" id="UP000504693">
    <property type="component" value="Chromosome"/>
</dbReference>
<accession>A0A7D4BHS9</accession>
<evidence type="ECO:0000256" key="2">
    <source>
        <dbReference type="ARBA" id="ARBA00022525"/>
    </source>
</evidence>
<dbReference type="GO" id="GO:0006508">
    <property type="term" value="P:proteolysis"/>
    <property type="evidence" value="ECO:0007669"/>
    <property type="project" value="UniProtKB-KW"/>
</dbReference>
<protein>
    <submittedName>
        <fullName evidence="7">Trypsin-like serine protease</fullName>
    </submittedName>
</protein>
<feature type="chain" id="PRO_5028993170" evidence="5">
    <location>
        <begin position="28"/>
        <end position="718"/>
    </location>
</feature>
<dbReference type="PANTHER" id="PTHR24264">
    <property type="entry name" value="TRYPSIN-RELATED"/>
    <property type="match status" value="1"/>
</dbReference>
<dbReference type="KEGG" id="emv:HQR01_14185"/>
<dbReference type="InterPro" id="IPR043504">
    <property type="entry name" value="Peptidase_S1_PA_chymotrypsin"/>
</dbReference>
<reference evidence="7 8" key="1">
    <citation type="submission" date="2020-05" db="EMBL/GenBank/DDBJ databases">
        <title>Erythrobacter mangrovi sp. nov., isolated from rhizosphere soil of mangrove plant (Kandelia candel).</title>
        <authorList>
            <person name="Ye Y.H."/>
        </authorList>
    </citation>
    <scope>NUCLEOTIDE SEQUENCE [LARGE SCALE GENOMIC DNA]</scope>
    <source>
        <strain evidence="7 8">EB310</strain>
    </source>
</reference>
<keyword evidence="4" id="KW-0378">Hydrolase</keyword>
<dbReference type="EMBL" id="CP053921">
    <property type="protein sequence ID" value="QKG72422.1"/>
    <property type="molecule type" value="Genomic_DNA"/>
</dbReference>
<dbReference type="PROSITE" id="PS00134">
    <property type="entry name" value="TRYPSIN_HIS"/>
    <property type="match status" value="1"/>
</dbReference>
<dbReference type="PROSITE" id="PS50240">
    <property type="entry name" value="TRYPSIN_DOM"/>
    <property type="match status" value="1"/>
</dbReference>
<dbReference type="PANTHER" id="PTHR24264:SF65">
    <property type="entry name" value="SRCR DOMAIN-CONTAINING PROTEIN"/>
    <property type="match status" value="1"/>
</dbReference>
<dbReference type="InterPro" id="IPR006597">
    <property type="entry name" value="Sel1-like"/>
</dbReference>
<comment type="subcellular location">
    <subcellularLocation>
        <location evidence="1">Secreted</location>
    </subcellularLocation>
</comment>
<dbReference type="Gene3D" id="2.40.10.10">
    <property type="entry name" value="Trypsin-like serine proteases"/>
    <property type="match status" value="2"/>
</dbReference>
<dbReference type="InterPro" id="IPR011990">
    <property type="entry name" value="TPR-like_helical_dom_sf"/>
</dbReference>
<dbReference type="Pfam" id="PF00089">
    <property type="entry name" value="Trypsin"/>
    <property type="match status" value="1"/>
</dbReference>
<dbReference type="InterPro" id="IPR050127">
    <property type="entry name" value="Serine_Proteases_S1"/>
</dbReference>
<dbReference type="Gene3D" id="1.25.40.10">
    <property type="entry name" value="Tetratricopeptide repeat domain"/>
    <property type="match status" value="1"/>
</dbReference>
<keyword evidence="5" id="KW-0732">Signal</keyword>
<name>A0A7D4BHS9_9SPHN</name>
<keyword evidence="3 7" id="KW-0645">Protease</keyword>
<dbReference type="RefSeq" id="WP_173215669.1">
    <property type="nucleotide sequence ID" value="NZ_CP053921.1"/>
</dbReference>
<dbReference type="PRINTS" id="PR00722">
    <property type="entry name" value="CHYMOTRYPSIN"/>
</dbReference>
<dbReference type="SMART" id="SM00020">
    <property type="entry name" value="Tryp_SPc"/>
    <property type="match status" value="1"/>
</dbReference>
<feature type="signal peptide" evidence="5">
    <location>
        <begin position="1"/>
        <end position="27"/>
    </location>
</feature>
<feature type="domain" description="Peptidase S1" evidence="6">
    <location>
        <begin position="459"/>
        <end position="713"/>
    </location>
</feature>
<dbReference type="Pfam" id="PF08238">
    <property type="entry name" value="Sel1"/>
    <property type="match status" value="4"/>
</dbReference>
<dbReference type="AlphaFoldDB" id="A0A7D4BHS9"/>
<dbReference type="SUPFAM" id="SSF50494">
    <property type="entry name" value="Trypsin-like serine proteases"/>
    <property type="match status" value="1"/>
</dbReference>
<dbReference type="CDD" id="cd00190">
    <property type="entry name" value="Tryp_SPc"/>
    <property type="match status" value="1"/>
</dbReference>
<sequence>MPLASWKWLAGAMLLAGALAMPGPAKAQDLVATQRQVNGPDIDPPPELIKEWERKARANAKACKRQDSAACVGLAYAYLKGQGVKQVRPIATVLYGEACELGNLDGCARQADIMIQGSDGGDPDPERGTAIADAACREGSDEACLVLARTLLDSDPAQADHGLALTLLDNVCRKGNAEACERAAWKHEYSPQADQWQAGEYYYLACLAGSWQGCRQSGQRAWNGIGIAPDPNLATFLIERGCEIDKDADCELARNLRQEPVLSARCDGGDLAACATLGEVLVSSMPVIDGTDRAHEVLVRACDAGEESACPRAAELQLGKAGVAGSPEAERAIQLLERACRPDNEAAQRACLTLGKEFLRGQIVEPNPTRAAELFMPLCRAGSWEACEYLPIIASEVPGIEMIAADTTYLPPVASGDEPSGTVREMERKPSAGTGCIVNQERYRGKLYVDRICRKIAYSINGFRLRRGQAPWQALLWRPQSLAGMSLSQQQRVMCGGTIIRTGWVLTAAHCLTDQGKDIVAAGHEVRLGVYNPREAEGTSYPILRAIPHPSFDPATYAFDIALVQYDPDRGAKQGMTSPITRLTLDPLELGKRAIKAGMEVYTYGWGWTRPEDGQSTDNLRGAKMELTSEERCTRITSYRGSALNAALCAGGKQGQQACKGDSGGGLVYYGDADKVPKVIGVVSAGRACGTVGEPSRYTRVAKVRDWLEQYIGPLSRR</sequence>
<evidence type="ECO:0000256" key="1">
    <source>
        <dbReference type="ARBA" id="ARBA00004613"/>
    </source>
</evidence>
<dbReference type="InterPro" id="IPR009003">
    <property type="entry name" value="Peptidase_S1_PA"/>
</dbReference>
<dbReference type="GO" id="GO:0005615">
    <property type="term" value="C:extracellular space"/>
    <property type="evidence" value="ECO:0007669"/>
    <property type="project" value="TreeGrafter"/>
</dbReference>
<organism evidence="7 8">
    <name type="scientific">Erythrobacter mangrovi</name>
    <dbReference type="NCBI Taxonomy" id="2739433"/>
    <lineage>
        <taxon>Bacteria</taxon>
        <taxon>Pseudomonadati</taxon>
        <taxon>Pseudomonadota</taxon>
        <taxon>Alphaproteobacteria</taxon>
        <taxon>Sphingomonadales</taxon>
        <taxon>Erythrobacteraceae</taxon>
        <taxon>Erythrobacter/Porphyrobacter group</taxon>
        <taxon>Erythrobacter</taxon>
    </lineage>
</organism>
<proteinExistence type="predicted"/>
<evidence type="ECO:0000259" key="6">
    <source>
        <dbReference type="PROSITE" id="PS50240"/>
    </source>
</evidence>
<keyword evidence="2" id="KW-0964">Secreted</keyword>
<dbReference type="InterPro" id="IPR001254">
    <property type="entry name" value="Trypsin_dom"/>
</dbReference>
<dbReference type="InterPro" id="IPR018114">
    <property type="entry name" value="TRYPSIN_HIS"/>
</dbReference>
<dbReference type="SUPFAM" id="SSF81901">
    <property type="entry name" value="HCP-like"/>
    <property type="match status" value="2"/>
</dbReference>
<dbReference type="SMART" id="SM00671">
    <property type="entry name" value="SEL1"/>
    <property type="match status" value="6"/>
</dbReference>
<evidence type="ECO:0000313" key="8">
    <source>
        <dbReference type="Proteomes" id="UP000504693"/>
    </source>
</evidence>
<evidence type="ECO:0000256" key="5">
    <source>
        <dbReference type="SAM" id="SignalP"/>
    </source>
</evidence>
<dbReference type="InterPro" id="IPR001314">
    <property type="entry name" value="Peptidase_S1A"/>
</dbReference>
<evidence type="ECO:0000256" key="3">
    <source>
        <dbReference type="ARBA" id="ARBA00022670"/>
    </source>
</evidence>
<evidence type="ECO:0000313" key="7">
    <source>
        <dbReference type="EMBL" id="QKG72422.1"/>
    </source>
</evidence>
<evidence type="ECO:0000256" key="4">
    <source>
        <dbReference type="ARBA" id="ARBA00022801"/>
    </source>
</evidence>
<keyword evidence="8" id="KW-1185">Reference proteome</keyword>
<gene>
    <name evidence="7" type="ORF">HQR01_14185</name>
</gene>